<evidence type="ECO:0008006" key="10">
    <source>
        <dbReference type="Google" id="ProtNLM"/>
    </source>
</evidence>
<dbReference type="OrthoDB" id="653598at2"/>
<dbReference type="PROSITE" id="PS51257">
    <property type="entry name" value="PROKAR_LIPOPROTEIN"/>
    <property type="match status" value="1"/>
</dbReference>
<dbReference type="InterPro" id="IPR011990">
    <property type="entry name" value="TPR-like_helical_dom_sf"/>
</dbReference>
<dbReference type="InterPro" id="IPR012944">
    <property type="entry name" value="SusD_RagB_dom"/>
</dbReference>
<dbReference type="AlphaFoldDB" id="A0A419S1X1"/>
<feature type="domain" description="RagB/SusD" evidence="6">
    <location>
        <begin position="337"/>
        <end position="418"/>
    </location>
</feature>
<feature type="domain" description="SusD-like N-terminal" evidence="7">
    <location>
        <begin position="21"/>
        <end position="223"/>
    </location>
</feature>
<dbReference type="Pfam" id="PF07980">
    <property type="entry name" value="SusD_RagB"/>
    <property type="match status" value="1"/>
</dbReference>
<evidence type="ECO:0000313" key="8">
    <source>
        <dbReference type="EMBL" id="RKD12486.1"/>
    </source>
</evidence>
<dbReference type="SUPFAM" id="SSF48452">
    <property type="entry name" value="TPR-like"/>
    <property type="match status" value="1"/>
</dbReference>
<reference evidence="8 9" key="1">
    <citation type="submission" date="2016-07" db="EMBL/GenBank/DDBJ databases">
        <title>Genome of Pelobium manganitolerans.</title>
        <authorList>
            <person name="Wu S."/>
            <person name="Wang G."/>
        </authorList>
    </citation>
    <scope>NUCLEOTIDE SEQUENCE [LARGE SCALE GENOMIC DNA]</scope>
    <source>
        <strain evidence="8 9">YS-25</strain>
    </source>
</reference>
<keyword evidence="4" id="KW-0472">Membrane</keyword>
<dbReference type="Proteomes" id="UP000283433">
    <property type="component" value="Unassembled WGS sequence"/>
</dbReference>
<dbReference type="Gene3D" id="1.25.40.390">
    <property type="match status" value="1"/>
</dbReference>
<dbReference type="RefSeq" id="WP_120183311.1">
    <property type="nucleotide sequence ID" value="NZ_MBTA01000030.1"/>
</dbReference>
<comment type="similarity">
    <text evidence="2">Belongs to the SusD family.</text>
</comment>
<evidence type="ECO:0000256" key="5">
    <source>
        <dbReference type="ARBA" id="ARBA00023237"/>
    </source>
</evidence>
<evidence type="ECO:0000259" key="6">
    <source>
        <dbReference type="Pfam" id="PF07980"/>
    </source>
</evidence>
<accession>A0A419S1X1</accession>
<name>A0A419S1X1_9SPHI</name>
<proteinExistence type="inferred from homology"/>
<keyword evidence="9" id="KW-1185">Reference proteome</keyword>
<dbReference type="GO" id="GO:0009279">
    <property type="term" value="C:cell outer membrane"/>
    <property type="evidence" value="ECO:0007669"/>
    <property type="project" value="UniProtKB-SubCell"/>
</dbReference>
<gene>
    <name evidence="8" type="ORF">BCY91_12645</name>
</gene>
<evidence type="ECO:0000256" key="3">
    <source>
        <dbReference type="ARBA" id="ARBA00022729"/>
    </source>
</evidence>
<keyword evidence="3" id="KW-0732">Signal</keyword>
<evidence type="ECO:0000313" key="9">
    <source>
        <dbReference type="Proteomes" id="UP000283433"/>
    </source>
</evidence>
<organism evidence="8 9">
    <name type="scientific">Pelobium manganitolerans</name>
    <dbReference type="NCBI Taxonomy" id="1842495"/>
    <lineage>
        <taxon>Bacteria</taxon>
        <taxon>Pseudomonadati</taxon>
        <taxon>Bacteroidota</taxon>
        <taxon>Sphingobacteriia</taxon>
        <taxon>Sphingobacteriales</taxon>
        <taxon>Sphingobacteriaceae</taxon>
        <taxon>Pelobium</taxon>
    </lineage>
</organism>
<evidence type="ECO:0000259" key="7">
    <source>
        <dbReference type="Pfam" id="PF14322"/>
    </source>
</evidence>
<protein>
    <recommendedName>
        <fullName evidence="10">Glycan metabolism protein RagB</fullName>
    </recommendedName>
</protein>
<dbReference type="Pfam" id="PF14322">
    <property type="entry name" value="SusD-like_3"/>
    <property type="match status" value="1"/>
</dbReference>
<comment type="subcellular location">
    <subcellularLocation>
        <location evidence="1">Cell outer membrane</location>
    </subcellularLocation>
</comment>
<dbReference type="InterPro" id="IPR033985">
    <property type="entry name" value="SusD-like_N"/>
</dbReference>
<evidence type="ECO:0000256" key="4">
    <source>
        <dbReference type="ARBA" id="ARBA00023136"/>
    </source>
</evidence>
<evidence type="ECO:0000256" key="2">
    <source>
        <dbReference type="ARBA" id="ARBA00006275"/>
    </source>
</evidence>
<sequence length="455" mass="51190">MKTIFTYALISIAMLLASCEKFLDEKPDKTLVSPQTLADLQGLLDDATVMNLKASPEYMQGACDDFFIPDDKLATRPELFVEAYKWEKVRLIYPNDWSAGYAAVYNANLALETLPKIERTNANGIAYDNVKGAALFYRSYYFTGLLFNYALAYDEATAATDKGIVLRLNADFNTPSKRSTVAESYVQIISDLKTAIPLLPPTPVFKTQPSKPAAYALLSRIYLSMRKYQEAGIYADSCLQLNANLMNFNGDDDMKAITTAAPFKAYNKETLFYSEMASYLNLQATSRACIDTLLYPTYRTNDLRKTAFFKAVAPYVAFKGNYTGSATIYFSGLATDEMYLNKAEALVRVNKKDDALLLLNQLLKTRWKSSVTYVPLQASTDAEALALILLERRKELLYRGLRWMDIKRLNKEGANITLQRQIFGQLYSLPANSPKYALPIPDDIIEMTGIAQNDW</sequence>
<keyword evidence="5" id="KW-0998">Cell outer membrane</keyword>
<comment type="caution">
    <text evidence="8">The sequence shown here is derived from an EMBL/GenBank/DDBJ whole genome shotgun (WGS) entry which is preliminary data.</text>
</comment>
<dbReference type="EMBL" id="MBTA01000030">
    <property type="protein sequence ID" value="RKD12486.1"/>
    <property type="molecule type" value="Genomic_DNA"/>
</dbReference>
<evidence type="ECO:0000256" key="1">
    <source>
        <dbReference type="ARBA" id="ARBA00004442"/>
    </source>
</evidence>